<evidence type="ECO:0000256" key="1">
    <source>
        <dbReference type="SAM" id="Phobius"/>
    </source>
</evidence>
<protein>
    <submittedName>
        <fullName evidence="2">Uncharacterized protein</fullName>
    </submittedName>
</protein>
<dbReference type="eggNOG" id="COG5585">
    <property type="taxonomic scope" value="Bacteria"/>
</dbReference>
<name>I8UA01_9BACL</name>
<comment type="caution">
    <text evidence="2">The sequence shown here is derived from an EMBL/GenBank/DDBJ whole genome shotgun (WGS) entry which is preliminary data.</text>
</comment>
<keyword evidence="1" id="KW-0472">Membrane</keyword>
<gene>
    <name evidence="2" type="ORF">A374_18861</name>
</gene>
<keyword evidence="1" id="KW-1133">Transmembrane helix</keyword>
<feature type="non-terminal residue" evidence="2">
    <location>
        <position position="302"/>
    </location>
</feature>
<evidence type="ECO:0000313" key="2">
    <source>
        <dbReference type="EMBL" id="EIT83780.1"/>
    </source>
</evidence>
<reference evidence="2 3" key="1">
    <citation type="journal article" date="2012" name="J. Bacteriol.">
        <title>Genome of Bacillus macauensis ZFHKF-1, a Long-Chain-Forming Bacterium.</title>
        <authorList>
            <person name="Cai L."/>
            <person name="Zhang T."/>
        </authorList>
    </citation>
    <scope>NUCLEOTIDE SEQUENCE [LARGE SCALE GENOMIC DNA]</scope>
    <source>
        <strain evidence="2 3">ZFHKF-1</strain>
    </source>
</reference>
<organism evidence="2 3">
    <name type="scientific">Fictibacillus macauensis ZFHKF-1</name>
    <dbReference type="NCBI Taxonomy" id="1196324"/>
    <lineage>
        <taxon>Bacteria</taxon>
        <taxon>Bacillati</taxon>
        <taxon>Bacillota</taxon>
        <taxon>Bacilli</taxon>
        <taxon>Bacillales</taxon>
        <taxon>Fictibacillaceae</taxon>
        <taxon>Fictibacillus</taxon>
    </lineage>
</organism>
<keyword evidence="3" id="KW-1185">Reference proteome</keyword>
<accession>I8UA01</accession>
<dbReference type="EMBL" id="AKKV01000046">
    <property type="protein sequence ID" value="EIT83780.1"/>
    <property type="molecule type" value="Genomic_DNA"/>
</dbReference>
<dbReference type="STRING" id="1196324.A374_18861"/>
<feature type="transmembrane region" description="Helical" evidence="1">
    <location>
        <begin position="211"/>
        <end position="241"/>
    </location>
</feature>
<proteinExistence type="predicted"/>
<keyword evidence="1" id="KW-0812">Transmembrane</keyword>
<dbReference type="Proteomes" id="UP000004080">
    <property type="component" value="Unassembled WGS sequence"/>
</dbReference>
<evidence type="ECO:0000313" key="3">
    <source>
        <dbReference type="Proteomes" id="UP000004080"/>
    </source>
</evidence>
<sequence>MDVRYKASEWERIQDGLNKAIIHRGMSSNIFRNLQTISEKLEEASELIRDLDRDRIISFHHKNRAQECEQLGQDFNILRKFVHNVDRLVDEVIDDPFYNDIDAYVVTMRDINIKKYSTKNHIKAKELVTMPTGHQYQVPKQVEQEKSEVTMEDLLKGDNHYAWQFKQGFQDWKKEHPDKKLTEDEFRDATLNGGSFEYKSIEDEQQDKETIWQIAAAIGTTVLFIACPIAGLIVAGAIAALEIGSAVTGRDYITGRKLGAGERATRAAFAAFDFLPGVKAARKLAGIGRAFGTRGIKTAVKA</sequence>
<dbReference type="AlphaFoldDB" id="I8UA01"/>